<keyword evidence="2" id="KW-0378">Hydrolase</keyword>
<organism evidence="6 7">
    <name type="scientific">Oedothorax gibbosus</name>
    <dbReference type="NCBI Taxonomy" id="931172"/>
    <lineage>
        <taxon>Eukaryota</taxon>
        <taxon>Metazoa</taxon>
        <taxon>Ecdysozoa</taxon>
        <taxon>Arthropoda</taxon>
        <taxon>Chelicerata</taxon>
        <taxon>Arachnida</taxon>
        <taxon>Araneae</taxon>
        <taxon>Araneomorphae</taxon>
        <taxon>Entelegynae</taxon>
        <taxon>Araneoidea</taxon>
        <taxon>Linyphiidae</taxon>
        <taxon>Erigoninae</taxon>
        <taxon>Oedothorax</taxon>
    </lineage>
</organism>
<dbReference type="GO" id="GO:0004252">
    <property type="term" value="F:serine-type endopeptidase activity"/>
    <property type="evidence" value="ECO:0007669"/>
    <property type="project" value="InterPro"/>
</dbReference>
<keyword evidence="4" id="KW-0732">Signal</keyword>
<evidence type="ECO:0000313" key="7">
    <source>
        <dbReference type="Proteomes" id="UP000827092"/>
    </source>
</evidence>
<feature type="chain" id="PRO_5043899539" description="Peptidase S1 domain-containing protein" evidence="4">
    <location>
        <begin position="21"/>
        <end position="626"/>
    </location>
</feature>
<accession>A0AAV6VDZ6</accession>
<dbReference type="AlphaFoldDB" id="A0AAV6VDZ6"/>
<dbReference type="InterPro" id="IPR009003">
    <property type="entry name" value="Peptidase_S1_PA"/>
</dbReference>
<dbReference type="InterPro" id="IPR018114">
    <property type="entry name" value="TRYPSIN_HIS"/>
</dbReference>
<evidence type="ECO:0000259" key="5">
    <source>
        <dbReference type="PROSITE" id="PS50240"/>
    </source>
</evidence>
<name>A0AAV6VDZ6_9ARAC</name>
<dbReference type="PROSITE" id="PS00134">
    <property type="entry name" value="TRYPSIN_HIS"/>
    <property type="match status" value="1"/>
</dbReference>
<dbReference type="Proteomes" id="UP000827092">
    <property type="component" value="Unassembled WGS sequence"/>
</dbReference>
<evidence type="ECO:0000313" key="6">
    <source>
        <dbReference type="EMBL" id="KAG8194237.1"/>
    </source>
</evidence>
<sequence>MTSKQLTEWFICALIGLAVRQMITVDSAGSYSVPCPSVFGYAYRCVKPRNCHNPHIIYQCGPNGIGICCPVISILSLSNCGVLFQPLKRFTGALSLTSSRQMEGFDEPQNHTYLSSTTKYSNNNEESTTEYSNNNEESTTEYSNNNEKSTTEYSDNNEESTTEYSDNNEESTMYSLRLTESYLTRTSNANVLLFTHSGNETFETTLYDDADSTQTLDGRGTISESDQTESIYDDSKSSGGKRIESIMETISLGSNVETTNSGSDAENHDIGDITSVPESDSGFTQVIDNTHKTYSDNVTHRMRRQAETNSSNDPKTTLKLSGITASKDSEDSQETNTTGKAQNRNSHRKSRRRNYTRKGRRRNPPRKSNPQHIIGGRREEFPWPWIVAIYLMPEKRFVCAGTLIDKQHVLSAAHCFQKNFLRIPSNLIVVIGHLYRLDKSNKTENVQYHQVASLTVHSEFNFTCFCSDIAVLRLLNLLGTNYTPACINDVEPSGVGENVTALGWGDMEFITKGSNATRGSYFLQRVDGLIILPGDECSIIFSKVLKTPMPSGFEDYYICAGVPDGTKDACIGDSGGPLMFEDYDGYWTVVGVVSFGYKCATPGIPGTYTKISYFMPWISEVLQSRR</sequence>
<gene>
    <name evidence="6" type="ORF">JTE90_024568</name>
</gene>
<feature type="region of interest" description="Disordered" evidence="3">
    <location>
        <begin position="213"/>
        <end position="240"/>
    </location>
</feature>
<comment type="caution">
    <text evidence="6">The sequence shown here is derived from an EMBL/GenBank/DDBJ whole genome shotgun (WGS) entry which is preliminary data.</text>
</comment>
<dbReference type="InterPro" id="IPR001314">
    <property type="entry name" value="Peptidase_S1A"/>
</dbReference>
<dbReference type="PROSITE" id="PS00135">
    <property type="entry name" value="TRYPSIN_SER"/>
    <property type="match status" value="1"/>
</dbReference>
<proteinExistence type="predicted"/>
<dbReference type="GO" id="GO:0006508">
    <property type="term" value="P:proteolysis"/>
    <property type="evidence" value="ECO:0007669"/>
    <property type="project" value="UniProtKB-KW"/>
</dbReference>
<feature type="region of interest" description="Disordered" evidence="3">
    <location>
        <begin position="105"/>
        <end position="171"/>
    </location>
</feature>
<feature type="compositionally biased region" description="Acidic residues" evidence="3">
    <location>
        <begin position="155"/>
        <end position="169"/>
    </location>
</feature>
<feature type="compositionally biased region" description="Polar residues" evidence="3">
    <location>
        <begin position="213"/>
        <end position="230"/>
    </location>
</feature>
<feature type="signal peptide" evidence="4">
    <location>
        <begin position="1"/>
        <end position="20"/>
    </location>
</feature>
<feature type="compositionally biased region" description="Basic residues" evidence="3">
    <location>
        <begin position="345"/>
        <end position="365"/>
    </location>
</feature>
<dbReference type="InterPro" id="IPR001254">
    <property type="entry name" value="Trypsin_dom"/>
</dbReference>
<protein>
    <recommendedName>
        <fullName evidence="5">Peptidase S1 domain-containing protein</fullName>
    </recommendedName>
</protein>
<dbReference type="PRINTS" id="PR00722">
    <property type="entry name" value="CHYMOTRYPSIN"/>
</dbReference>
<evidence type="ECO:0000256" key="1">
    <source>
        <dbReference type="ARBA" id="ARBA00023157"/>
    </source>
</evidence>
<feature type="compositionally biased region" description="Polar residues" evidence="3">
    <location>
        <begin position="253"/>
        <end position="264"/>
    </location>
</feature>
<feature type="region of interest" description="Disordered" evidence="3">
    <location>
        <begin position="253"/>
        <end position="283"/>
    </location>
</feature>
<dbReference type="Gene3D" id="2.40.10.10">
    <property type="entry name" value="Trypsin-like serine proteases"/>
    <property type="match status" value="1"/>
</dbReference>
<dbReference type="SMART" id="SM00020">
    <property type="entry name" value="Tryp_SPc"/>
    <property type="match status" value="1"/>
</dbReference>
<feature type="domain" description="Peptidase S1" evidence="5">
    <location>
        <begin position="373"/>
        <end position="623"/>
    </location>
</feature>
<keyword evidence="1" id="KW-1015">Disulfide bond</keyword>
<evidence type="ECO:0000256" key="4">
    <source>
        <dbReference type="SAM" id="SignalP"/>
    </source>
</evidence>
<dbReference type="Pfam" id="PF00089">
    <property type="entry name" value="Trypsin"/>
    <property type="match status" value="1"/>
</dbReference>
<dbReference type="EMBL" id="JAFNEN010000106">
    <property type="protein sequence ID" value="KAG8194237.1"/>
    <property type="molecule type" value="Genomic_DNA"/>
</dbReference>
<dbReference type="InterPro" id="IPR043504">
    <property type="entry name" value="Peptidase_S1_PA_chymotrypsin"/>
</dbReference>
<dbReference type="CDD" id="cd00190">
    <property type="entry name" value="Tryp_SPc"/>
    <property type="match status" value="1"/>
</dbReference>
<dbReference type="PANTHER" id="PTHR24252:SF7">
    <property type="entry name" value="HYALIN"/>
    <property type="match status" value="1"/>
</dbReference>
<evidence type="ECO:0000256" key="3">
    <source>
        <dbReference type="SAM" id="MobiDB-lite"/>
    </source>
</evidence>
<keyword evidence="2" id="KW-0720">Serine protease</keyword>
<dbReference type="InterPro" id="IPR033116">
    <property type="entry name" value="TRYPSIN_SER"/>
</dbReference>
<dbReference type="SUPFAM" id="SSF50494">
    <property type="entry name" value="Trypsin-like serine proteases"/>
    <property type="match status" value="1"/>
</dbReference>
<dbReference type="PROSITE" id="PS50240">
    <property type="entry name" value="TRYPSIN_DOM"/>
    <property type="match status" value="1"/>
</dbReference>
<feature type="compositionally biased region" description="Low complexity" evidence="3">
    <location>
        <begin position="115"/>
        <end position="152"/>
    </location>
</feature>
<reference evidence="6 7" key="1">
    <citation type="journal article" date="2022" name="Nat. Ecol. Evol.">
        <title>A masculinizing supergene underlies an exaggerated male reproductive morph in a spider.</title>
        <authorList>
            <person name="Hendrickx F."/>
            <person name="De Corte Z."/>
            <person name="Sonet G."/>
            <person name="Van Belleghem S.M."/>
            <person name="Kostlbacher S."/>
            <person name="Vangestel C."/>
        </authorList>
    </citation>
    <scope>NUCLEOTIDE SEQUENCE [LARGE SCALE GENOMIC DNA]</scope>
    <source>
        <strain evidence="6">W744_W776</strain>
    </source>
</reference>
<feature type="region of interest" description="Disordered" evidence="3">
    <location>
        <begin position="324"/>
        <end position="374"/>
    </location>
</feature>
<evidence type="ECO:0000256" key="2">
    <source>
        <dbReference type="RuleBase" id="RU363034"/>
    </source>
</evidence>
<keyword evidence="7" id="KW-1185">Reference proteome</keyword>
<dbReference type="PANTHER" id="PTHR24252">
    <property type="entry name" value="ACROSIN-RELATED"/>
    <property type="match status" value="1"/>
</dbReference>
<keyword evidence="2" id="KW-0645">Protease</keyword>